<organism evidence="1 2">
    <name type="scientific">Paraburkholderia sejongensis</name>
    <dbReference type="NCBI Taxonomy" id="2886946"/>
    <lineage>
        <taxon>Bacteria</taxon>
        <taxon>Pseudomonadati</taxon>
        <taxon>Pseudomonadota</taxon>
        <taxon>Betaproteobacteria</taxon>
        <taxon>Burkholderiales</taxon>
        <taxon>Burkholderiaceae</taxon>
        <taxon>Paraburkholderia</taxon>
    </lineage>
</organism>
<comment type="caution">
    <text evidence="1">The sequence shown here is derived from an EMBL/GenBank/DDBJ whole genome shotgun (WGS) entry which is preliminary data.</text>
</comment>
<dbReference type="EMBL" id="JAJITD010000012">
    <property type="protein sequence ID" value="MCC8395455.1"/>
    <property type="molecule type" value="Genomic_DNA"/>
</dbReference>
<keyword evidence="2" id="KW-1185">Reference proteome</keyword>
<evidence type="ECO:0000313" key="2">
    <source>
        <dbReference type="Proteomes" id="UP001431019"/>
    </source>
</evidence>
<protein>
    <recommendedName>
        <fullName evidence="3">Response regulatory domain-containing protein</fullName>
    </recommendedName>
</protein>
<dbReference type="RefSeq" id="WP_230511808.1">
    <property type="nucleotide sequence ID" value="NZ_JAJITD010000012.1"/>
</dbReference>
<sequence length="139" mass="14923">MSASEQQGTRPRNVGGGRRLLVLHEQNEPIAQSIFVLSAVYGFAATCMLCSHVLQGLDECGPGGPQLVLLDTECRIGQKARALKLIRAHSPQCRVAVLSDDTASTSWAHADLVIARPVSAAQVLERLCELVEPPVVSLR</sequence>
<evidence type="ECO:0008006" key="3">
    <source>
        <dbReference type="Google" id="ProtNLM"/>
    </source>
</evidence>
<proteinExistence type="predicted"/>
<dbReference type="InterPro" id="IPR011006">
    <property type="entry name" value="CheY-like_superfamily"/>
</dbReference>
<name>A0ABS8JZY0_9BURK</name>
<gene>
    <name evidence="1" type="ORF">LJ656_22980</name>
</gene>
<reference evidence="1 2" key="1">
    <citation type="submission" date="2021-11" db="EMBL/GenBank/DDBJ databases">
        <authorList>
            <person name="Oh E.-T."/>
            <person name="Kim S.-B."/>
        </authorList>
    </citation>
    <scope>NUCLEOTIDE SEQUENCE [LARGE SCALE GENOMIC DNA]</scope>
    <source>
        <strain evidence="1 2">MMS20-SJTR3</strain>
    </source>
</reference>
<accession>A0ABS8JZY0</accession>
<dbReference type="Proteomes" id="UP001431019">
    <property type="component" value="Unassembled WGS sequence"/>
</dbReference>
<evidence type="ECO:0000313" key="1">
    <source>
        <dbReference type="EMBL" id="MCC8395455.1"/>
    </source>
</evidence>
<dbReference type="SUPFAM" id="SSF52172">
    <property type="entry name" value="CheY-like"/>
    <property type="match status" value="1"/>
</dbReference>
<dbReference type="Gene3D" id="3.40.50.2300">
    <property type="match status" value="1"/>
</dbReference>